<dbReference type="Proteomes" id="UP000002051">
    <property type="component" value="Chromosome 8"/>
</dbReference>
<reference evidence="2 4" key="2">
    <citation type="journal article" date="2014" name="BMC Genomics">
        <title>An improved genome release (version Mt4.0) for the model legume Medicago truncatula.</title>
        <authorList>
            <person name="Tang H."/>
            <person name="Krishnakumar V."/>
            <person name="Bidwell S."/>
            <person name="Rosen B."/>
            <person name="Chan A."/>
            <person name="Zhou S."/>
            <person name="Gentzbittel L."/>
            <person name="Childs K.L."/>
            <person name="Yandell M."/>
            <person name="Gundlach H."/>
            <person name="Mayer K.F."/>
            <person name="Schwartz D.C."/>
            <person name="Town C.D."/>
        </authorList>
    </citation>
    <scope>GENOME REANNOTATION</scope>
    <source>
        <strain evidence="2">A17</strain>
        <strain evidence="3 4">cv. Jemalong A17</strain>
    </source>
</reference>
<dbReference type="GO" id="GO:0005524">
    <property type="term" value="F:ATP binding"/>
    <property type="evidence" value="ECO:0007669"/>
    <property type="project" value="InterPro"/>
</dbReference>
<dbReference type="Pfam" id="PF07714">
    <property type="entry name" value="PK_Tyr_Ser-Thr"/>
    <property type="match status" value="1"/>
</dbReference>
<evidence type="ECO:0000313" key="4">
    <source>
        <dbReference type="Proteomes" id="UP000002051"/>
    </source>
</evidence>
<name>A0A072TXJ4_MEDTR</name>
<accession>A0A072TXJ4</accession>
<dbReference type="PANTHER" id="PTHR45631">
    <property type="entry name" value="OS07G0107800 PROTEIN-RELATED"/>
    <property type="match status" value="1"/>
</dbReference>
<dbReference type="Gene3D" id="1.10.510.10">
    <property type="entry name" value="Transferase(Phosphotransferase) domain 1"/>
    <property type="match status" value="1"/>
</dbReference>
<reference evidence="2 4" key="1">
    <citation type="journal article" date="2011" name="Nature">
        <title>The Medicago genome provides insight into the evolution of rhizobial symbioses.</title>
        <authorList>
            <person name="Young N.D."/>
            <person name="Debelle F."/>
            <person name="Oldroyd G.E."/>
            <person name="Geurts R."/>
            <person name="Cannon S.B."/>
            <person name="Udvardi M.K."/>
            <person name="Benedito V.A."/>
            <person name="Mayer K.F."/>
            <person name="Gouzy J."/>
            <person name="Schoof H."/>
            <person name="Van de Peer Y."/>
            <person name="Proost S."/>
            <person name="Cook D.R."/>
            <person name="Meyers B.C."/>
            <person name="Spannagl M."/>
            <person name="Cheung F."/>
            <person name="De Mita S."/>
            <person name="Krishnakumar V."/>
            <person name="Gundlach H."/>
            <person name="Zhou S."/>
            <person name="Mudge J."/>
            <person name="Bharti A.K."/>
            <person name="Murray J.D."/>
            <person name="Naoumkina M.A."/>
            <person name="Rosen B."/>
            <person name="Silverstein K.A."/>
            <person name="Tang H."/>
            <person name="Rombauts S."/>
            <person name="Zhao P.X."/>
            <person name="Zhou P."/>
            <person name="Barbe V."/>
            <person name="Bardou P."/>
            <person name="Bechner M."/>
            <person name="Bellec A."/>
            <person name="Berger A."/>
            <person name="Berges H."/>
            <person name="Bidwell S."/>
            <person name="Bisseling T."/>
            <person name="Choisne N."/>
            <person name="Couloux A."/>
            <person name="Denny R."/>
            <person name="Deshpande S."/>
            <person name="Dai X."/>
            <person name="Doyle J.J."/>
            <person name="Dudez A.M."/>
            <person name="Farmer A.D."/>
            <person name="Fouteau S."/>
            <person name="Franken C."/>
            <person name="Gibelin C."/>
            <person name="Gish J."/>
            <person name="Goldstein S."/>
            <person name="Gonzalez A.J."/>
            <person name="Green P.J."/>
            <person name="Hallab A."/>
            <person name="Hartog M."/>
            <person name="Hua A."/>
            <person name="Humphray S.J."/>
            <person name="Jeong D.H."/>
            <person name="Jing Y."/>
            <person name="Jocker A."/>
            <person name="Kenton S.M."/>
            <person name="Kim D.J."/>
            <person name="Klee K."/>
            <person name="Lai H."/>
            <person name="Lang C."/>
            <person name="Lin S."/>
            <person name="Macmil S.L."/>
            <person name="Magdelenat G."/>
            <person name="Matthews L."/>
            <person name="McCorrison J."/>
            <person name="Monaghan E.L."/>
            <person name="Mun J.H."/>
            <person name="Najar F.Z."/>
            <person name="Nicholson C."/>
            <person name="Noirot C."/>
            <person name="O'Bleness M."/>
            <person name="Paule C.R."/>
            <person name="Poulain J."/>
            <person name="Prion F."/>
            <person name="Qin B."/>
            <person name="Qu C."/>
            <person name="Retzel E.F."/>
            <person name="Riddle C."/>
            <person name="Sallet E."/>
            <person name="Samain S."/>
            <person name="Samson N."/>
            <person name="Sanders I."/>
            <person name="Saurat O."/>
            <person name="Scarpelli C."/>
            <person name="Schiex T."/>
            <person name="Segurens B."/>
            <person name="Severin A.J."/>
            <person name="Sherrier D.J."/>
            <person name="Shi R."/>
            <person name="Sims S."/>
            <person name="Singer S.R."/>
            <person name="Sinharoy S."/>
            <person name="Sterck L."/>
            <person name="Viollet A."/>
            <person name="Wang B.B."/>
            <person name="Wang K."/>
            <person name="Wang M."/>
            <person name="Wang X."/>
            <person name="Warfsmann J."/>
            <person name="Weissenbach J."/>
            <person name="White D.D."/>
            <person name="White J.D."/>
            <person name="Wiley G.B."/>
            <person name="Wincker P."/>
            <person name="Xing Y."/>
            <person name="Yang L."/>
            <person name="Yao Z."/>
            <person name="Ying F."/>
            <person name="Zhai J."/>
            <person name="Zhou L."/>
            <person name="Zuber A."/>
            <person name="Denarie J."/>
            <person name="Dixon R.A."/>
            <person name="May G.D."/>
            <person name="Schwartz D.C."/>
            <person name="Rogers J."/>
            <person name="Quetier F."/>
            <person name="Town C.D."/>
            <person name="Roe B.A."/>
        </authorList>
    </citation>
    <scope>NUCLEOTIDE SEQUENCE [LARGE SCALE GENOMIC DNA]</scope>
    <source>
        <strain evidence="2">A17</strain>
        <strain evidence="3 4">cv. Jemalong A17</strain>
    </source>
</reference>
<dbReference type="InterPro" id="IPR011009">
    <property type="entry name" value="Kinase-like_dom_sf"/>
</dbReference>
<dbReference type="Gene3D" id="3.30.200.20">
    <property type="entry name" value="Phosphorylase Kinase, domain 1"/>
    <property type="match status" value="1"/>
</dbReference>
<dbReference type="InterPro" id="IPR001245">
    <property type="entry name" value="Ser-Thr/Tyr_kinase_cat_dom"/>
</dbReference>
<sequence length="376" mass="41326">MKSESQTPKNVILLLAKINLPVGASRRRRACTCHSDYYNSLRLTGSALSTFAASEPLAVFDDIPAVFVNTVKTHKQPPPPPATVTTTKLCTFSETCRLKLPHILSNSSICSICSTPRSEFPNCQTMVAIGISDTDKSILRNSYGSHKIYVKLLMRVHHKNLTSLVGYCNEGKYIGLIYEYMANGNLDELLSEFYIRTVKSTSILLNESFQAKLADFGLSKNFPTDGGSHLSSVVAGTLGYLDHELTEKSDVYSIRVVLLEIITSQPAITKTPDKSHISRWVGSMFYNGDIKNIIVDSRLQQDFDTNSAWKAVEIGMTCVSTSSSDRPIMSEVVNELKECLAAELARKGAAGGKTKKESSIELVSLNLTTELGPRVR</sequence>
<evidence type="ECO:0000259" key="1">
    <source>
        <dbReference type="PROSITE" id="PS50011"/>
    </source>
</evidence>
<dbReference type="SUPFAM" id="SSF56112">
    <property type="entry name" value="Protein kinase-like (PK-like)"/>
    <property type="match status" value="1"/>
</dbReference>
<organism evidence="2 4">
    <name type="scientific">Medicago truncatula</name>
    <name type="common">Barrel medic</name>
    <name type="synonym">Medicago tribuloides</name>
    <dbReference type="NCBI Taxonomy" id="3880"/>
    <lineage>
        <taxon>Eukaryota</taxon>
        <taxon>Viridiplantae</taxon>
        <taxon>Streptophyta</taxon>
        <taxon>Embryophyta</taxon>
        <taxon>Tracheophyta</taxon>
        <taxon>Spermatophyta</taxon>
        <taxon>Magnoliopsida</taxon>
        <taxon>eudicotyledons</taxon>
        <taxon>Gunneridae</taxon>
        <taxon>Pentapetalae</taxon>
        <taxon>rosids</taxon>
        <taxon>fabids</taxon>
        <taxon>Fabales</taxon>
        <taxon>Fabaceae</taxon>
        <taxon>Papilionoideae</taxon>
        <taxon>50 kb inversion clade</taxon>
        <taxon>NPAAA clade</taxon>
        <taxon>Hologalegina</taxon>
        <taxon>IRL clade</taxon>
        <taxon>Trifolieae</taxon>
        <taxon>Medicago</taxon>
    </lineage>
</organism>
<dbReference type="EMBL" id="CM001224">
    <property type="protein sequence ID" value="KEH18260.1"/>
    <property type="molecule type" value="Genomic_DNA"/>
</dbReference>
<dbReference type="EnsemblPlants" id="KEH18260">
    <property type="protein sequence ID" value="KEH18260"/>
    <property type="gene ID" value="MTR_8g015290"/>
</dbReference>
<dbReference type="AlphaFoldDB" id="A0A072TXJ4"/>
<dbReference type="GO" id="GO:0045088">
    <property type="term" value="P:regulation of innate immune response"/>
    <property type="evidence" value="ECO:0000318"/>
    <property type="project" value="GO_Central"/>
</dbReference>
<evidence type="ECO:0000313" key="3">
    <source>
        <dbReference type="EnsemblPlants" id="KEH18260"/>
    </source>
</evidence>
<dbReference type="HOGENOM" id="CLU_736451_0_0_1"/>
<keyword evidence="2" id="KW-0418">Kinase</keyword>
<keyword evidence="4" id="KW-1185">Reference proteome</keyword>
<evidence type="ECO:0000313" key="2">
    <source>
        <dbReference type="EMBL" id="KEH18260.1"/>
    </source>
</evidence>
<dbReference type="Pfam" id="PF00069">
    <property type="entry name" value="Pkinase"/>
    <property type="match status" value="1"/>
</dbReference>
<gene>
    <name evidence="2" type="ordered locus">MTR_8g015290</name>
</gene>
<reference evidence="3" key="3">
    <citation type="submission" date="2015-04" db="UniProtKB">
        <authorList>
            <consortium name="EnsemblPlants"/>
        </authorList>
    </citation>
    <scope>IDENTIFICATION</scope>
    <source>
        <strain evidence="3">cv. Jemalong A17</strain>
    </source>
</reference>
<dbReference type="PROSITE" id="PS50011">
    <property type="entry name" value="PROTEIN_KINASE_DOM"/>
    <property type="match status" value="1"/>
</dbReference>
<dbReference type="InterPro" id="IPR000719">
    <property type="entry name" value="Prot_kinase_dom"/>
</dbReference>
<protein>
    <submittedName>
        <fullName evidence="2">LRR kinase family protein</fullName>
    </submittedName>
</protein>
<feature type="domain" description="Protein kinase" evidence="1">
    <location>
        <begin position="98"/>
        <end position="340"/>
    </location>
</feature>
<dbReference type="GO" id="GO:0004672">
    <property type="term" value="F:protein kinase activity"/>
    <property type="evidence" value="ECO:0000318"/>
    <property type="project" value="GO_Central"/>
</dbReference>
<keyword evidence="2" id="KW-0808">Transferase</keyword>
<dbReference type="PANTHER" id="PTHR45631:SF210">
    <property type="entry name" value="LRR RECEPTOR-LIKE KINASE PLANT"/>
    <property type="match status" value="1"/>
</dbReference>
<proteinExistence type="predicted"/>